<keyword evidence="1" id="KW-1185">Reference proteome</keyword>
<dbReference type="WBParaSite" id="SSTP_0000290300.1">
    <property type="protein sequence ID" value="SSTP_0000290300.1"/>
    <property type="gene ID" value="SSTP_0000290300"/>
</dbReference>
<sequence length="99" mass="10980">MDASLKGTEKCDSTGAESKTWKLFSVKRNFFGSNANYNRESRHYYCCFGGCCSTGTESEALKFLWRELKDVAILQLSLKHGCSFVRVGSCRSTGAESEA</sequence>
<proteinExistence type="predicted"/>
<dbReference type="AlphaFoldDB" id="A0A0K0E089"/>
<protein>
    <submittedName>
        <fullName evidence="2 3">Uncharacterized protein</fullName>
    </submittedName>
</protein>
<evidence type="ECO:0000313" key="1">
    <source>
        <dbReference type="Proteomes" id="UP000035681"/>
    </source>
</evidence>
<dbReference type="Proteomes" id="UP000035681">
    <property type="component" value="Unplaced"/>
</dbReference>
<accession>A0A0K0E089</accession>
<evidence type="ECO:0000313" key="2">
    <source>
        <dbReference type="WBParaSite" id="SSTP_0000290300.1"/>
    </source>
</evidence>
<organism evidence="2">
    <name type="scientific">Strongyloides stercoralis</name>
    <name type="common">Threadworm</name>
    <dbReference type="NCBI Taxonomy" id="6248"/>
    <lineage>
        <taxon>Eukaryota</taxon>
        <taxon>Metazoa</taxon>
        <taxon>Ecdysozoa</taxon>
        <taxon>Nematoda</taxon>
        <taxon>Chromadorea</taxon>
        <taxon>Rhabditida</taxon>
        <taxon>Tylenchina</taxon>
        <taxon>Panagrolaimomorpha</taxon>
        <taxon>Strongyloidoidea</taxon>
        <taxon>Strongyloididae</taxon>
        <taxon>Strongyloides</taxon>
    </lineage>
</organism>
<dbReference type="WBParaSite" id="TCONS_00004419.p1">
    <property type="protein sequence ID" value="TCONS_00004419.p1"/>
    <property type="gene ID" value="XLOC_001821"/>
</dbReference>
<reference evidence="2" key="1">
    <citation type="submission" date="2015-08" db="UniProtKB">
        <authorList>
            <consortium name="WormBaseParasite"/>
        </authorList>
    </citation>
    <scope>IDENTIFICATION</scope>
</reference>
<evidence type="ECO:0000313" key="3">
    <source>
        <dbReference type="WBParaSite" id="TCONS_00004419.p1"/>
    </source>
</evidence>
<name>A0A0K0E089_STRER</name>